<evidence type="ECO:0000313" key="1">
    <source>
        <dbReference type="EMBL" id="KKN13177.1"/>
    </source>
</evidence>
<gene>
    <name evidence="1" type="ORF">LCGC14_1009050</name>
</gene>
<dbReference type="EMBL" id="LAZR01003951">
    <property type="protein sequence ID" value="KKN13177.1"/>
    <property type="molecule type" value="Genomic_DNA"/>
</dbReference>
<dbReference type="Gene3D" id="3.30.1460.10">
    <property type="match status" value="1"/>
</dbReference>
<comment type="caution">
    <text evidence="1">The sequence shown here is derived from an EMBL/GenBank/DDBJ whole genome shotgun (WGS) entry which is preliminary data.</text>
</comment>
<proteinExistence type="predicted"/>
<sequence length="94" mass="10714">MSEPRLTAIIKDYLSDTELKETLHDQKLDLGFRFIFPKGKNPQGIAVGKPFTIVKAKKRRVLEISSSITLTGEPLKSWMKMNIKTRQDGYLGTF</sequence>
<dbReference type="AlphaFoldDB" id="A0A0F9NM73"/>
<accession>A0A0F9NM73</accession>
<protein>
    <submittedName>
        <fullName evidence="1">Uncharacterized protein</fullName>
    </submittedName>
</protein>
<reference evidence="1" key="1">
    <citation type="journal article" date="2015" name="Nature">
        <title>Complex archaea that bridge the gap between prokaryotes and eukaryotes.</title>
        <authorList>
            <person name="Spang A."/>
            <person name="Saw J.H."/>
            <person name="Jorgensen S.L."/>
            <person name="Zaremba-Niedzwiedzka K."/>
            <person name="Martijn J."/>
            <person name="Lind A.E."/>
            <person name="van Eijk R."/>
            <person name="Schleper C."/>
            <person name="Guy L."/>
            <person name="Ettema T.J."/>
        </authorList>
    </citation>
    <scope>NUCLEOTIDE SEQUENCE</scope>
</reference>
<name>A0A0F9NM73_9ZZZZ</name>
<organism evidence="1">
    <name type="scientific">marine sediment metagenome</name>
    <dbReference type="NCBI Taxonomy" id="412755"/>
    <lineage>
        <taxon>unclassified sequences</taxon>
        <taxon>metagenomes</taxon>
        <taxon>ecological metagenomes</taxon>
    </lineage>
</organism>